<keyword evidence="5" id="KW-0175">Coiled coil</keyword>
<feature type="domain" description="HTH merR-type" evidence="7">
    <location>
        <begin position="1"/>
        <end position="68"/>
    </location>
</feature>
<dbReference type="SMART" id="SM00422">
    <property type="entry name" value="HTH_MERR"/>
    <property type="match status" value="1"/>
</dbReference>
<proteinExistence type="predicted"/>
<dbReference type="PANTHER" id="PTHR30204">
    <property type="entry name" value="REDOX-CYCLING DRUG-SENSING TRANSCRIPTIONAL ACTIVATOR SOXR"/>
    <property type="match status" value="1"/>
</dbReference>
<evidence type="ECO:0000313" key="9">
    <source>
        <dbReference type="Proteomes" id="UP001501116"/>
    </source>
</evidence>
<name>A0ABN2RUJ9_9PSEU</name>
<dbReference type="Pfam" id="PF13411">
    <property type="entry name" value="MerR_1"/>
    <property type="match status" value="1"/>
</dbReference>
<feature type="compositionally biased region" description="Basic residues" evidence="6">
    <location>
        <begin position="122"/>
        <end position="136"/>
    </location>
</feature>
<evidence type="ECO:0000256" key="1">
    <source>
        <dbReference type="ARBA" id="ARBA00022491"/>
    </source>
</evidence>
<dbReference type="PRINTS" id="PR00040">
    <property type="entry name" value="HTHMERR"/>
</dbReference>
<comment type="caution">
    <text evidence="8">The sequence shown here is derived from an EMBL/GenBank/DDBJ whole genome shotgun (WGS) entry which is preliminary data.</text>
</comment>
<dbReference type="PROSITE" id="PS50937">
    <property type="entry name" value="HTH_MERR_2"/>
    <property type="match status" value="1"/>
</dbReference>
<dbReference type="PANTHER" id="PTHR30204:SF69">
    <property type="entry name" value="MERR-FAMILY TRANSCRIPTIONAL REGULATOR"/>
    <property type="match status" value="1"/>
</dbReference>
<keyword evidence="3" id="KW-0238">DNA-binding</keyword>
<dbReference type="InterPro" id="IPR000551">
    <property type="entry name" value="MerR-type_HTH_dom"/>
</dbReference>
<evidence type="ECO:0000256" key="3">
    <source>
        <dbReference type="ARBA" id="ARBA00023125"/>
    </source>
</evidence>
<evidence type="ECO:0000256" key="6">
    <source>
        <dbReference type="SAM" id="MobiDB-lite"/>
    </source>
</evidence>
<evidence type="ECO:0000256" key="2">
    <source>
        <dbReference type="ARBA" id="ARBA00023015"/>
    </source>
</evidence>
<dbReference type="InterPro" id="IPR047057">
    <property type="entry name" value="MerR_fam"/>
</dbReference>
<reference evidence="8 9" key="1">
    <citation type="journal article" date="2019" name="Int. J. Syst. Evol. Microbiol.">
        <title>The Global Catalogue of Microorganisms (GCM) 10K type strain sequencing project: providing services to taxonomists for standard genome sequencing and annotation.</title>
        <authorList>
            <consortium name="The Broad Institute Genomics Platform"/>
            <consortium name="The Broad Institute Genome Sequencing Center for Infectious Disease"/>
            <person name="Wu L."/>
            <person name="Ma J."/>
        </authorList>
    </citation>
    <scope>NUCLEOTIDE SEQUENCE [LARGE SCALE GENOMIC DNA]</scope>
    <source>
        <strain evidence="8 9">JCM 14545</strain>
    </source>
</reference>
<dbReference type="RefSeq" id="WP_344425594.1">
    <property type="nucleotide sequence ID" value="NZ_BAAANN010000025.1"/>
</dbReference>
<keyword evidence="4" id="KW-0804">Transcription</keyword>
<sequence>MRIGEAATAVGLTPRALRYYEQCGLLVARRTMSGHREYDEEDVQWLRTVRDLLDTGLTIGDVQAVVAMVNAEPDDDDCPMAGIITRRLAELDERIERLTELRARLATGLAHRFDSQFTRPCRRAQPRRGGVPRRVRSIAGRTSSAR</sequence>
<evidence type="ECO:0000256" key="4">
    <source>
        <dbReference type="ARBA" id="ARBA00023163"/>
    </source>
</evidence>
<keyword evidence="2" id="KW-0805">Transcription regulation</keyword>
<dbReference type="Gene3D" id="1.10.1660.10">
    <property type="match status" value="1"/>
</dbReference>
<dbReference type="PROSITE" id="PS00552">
    <property type="entry name" value="HTH_MERR_1"/>
    <property type="match status" value="1"/>
</dbReference>
<gene>
    <name evidence="8" type="ORF">GCM10009754_57520</name>
</gene>
<dbReference type="SUPFAM" id="SSF46955">
    <property type="entry name" value="Putative DNA-binding domain"/>
    <property type="match status" value="1"/>
</dbReference>
<evidence type="ECO:0000259" key="7">
    <source>
        <dbReference type="PROSITE" id="PS50937"/>
    </source>
</evidence>
<dbReference type="Proteomes" id="UP001501116">
    <property type="component" value="Unassembled WGS sequence"/>
</dbReference>
<dbReference type="EMBL" id="BAAANN010000025">
    <property type="protein sequence ID" value="GAA1974843.1"/>
    <property type="molecule type" value="Genomic_DNA"/>
</dbReference>
<keyword evidence="9" id="KW-1185">Reference proteome</keyword>
<feature type="coiled-coil region" evidence="5">
    <location>
        <begin position="81"/>
        <end position="108"/>
    </location>
</feature>
<accession>A0ABN2RUJ9</accession>
<evidence type="ECO:0000313" key="8">
    <source>
        <dbReference type="EMBL" id="GAA1974843.1"/>
    </source>
</evidence>
<organism evidence="8 9">
    <name type="scientific">Amycolatopsis minnesotensis</name>
    <dbReference type="NCBI Taxonomy" id="337894"/>
    <lineage>
        <taxon>Bacteria</taxon>
        <taxon>Bacillati</taxon>
        <taxon>Actinomycetota</taxon>
        <taxon>Actinomycetes</taxon>
        <taxon>Pseudonocardiales</taxon>
        <taxon>Pseudonocardiaceae</taxon>
        <taxon>Amycolatopsis</taxon>
    </lineage>
</organism>
<protein>
    <recommendedName>
        <fullName evidence="7">HTH merR-type domain-containing protein</fullName>
    </recommendedName>
</protein>
<feature type="region of interest" description="Disordered" evidence="6">
    <location>
        <begin position="122"/>
        <end position="146"/>
    </location>
</feature>
<dbReference type="InterPro" id="IPR009061">
    <property type="entry name" value="DNA-bd_dom_put_sf"/>
</dbReference>
<keyword evidence="1" id="KW-0678">Repressor</keyword>
<evidence type="ECO:0000256" key="5">
    <source>
        <dbReference type="SAM" id="Coils"/>
    </source>
</evidence>